<name>A0A1D4NR60_9STAP</name>
<dbReference type="InterPro" id="IPR003675">
    <property type="entry name" value="Rce1/LyrA-like_dom"/>
</dbReference>
<accession>A0A1D4NR60</accession>
<dbReference type="Pfam" id="PF02517">
    <property type="entry name" value="Rce1-like"/>
    <property type="match status" value="1"/>
</dbReference>
<feature type="transmembrane region" description="Helical" evidence="1">
    <location>
        <begin position="123"/>
        <end position="141"/>
    </location>
</feature>
<gene>
    <name evidence="5" type="ORF">SAMEA2297795_01844</name>
    <name evidence="4" type="ORF">SAMEA2297796_01747</name>
    <name evidence="3" type="ORF">SCC82B_00097</name>
</gene>
<reference evidence="4 6" key="1">
    <citation type="submission" date="2016-09" db="EMBL/GenBank/DDBJ databases">
        <authorList>
            <consortium name="Pathogen Informatics"/>
            <person name="Sun Q."/>
            <person name="Inoue M."/>
        </authorList>
    </citation>
    <scope>NUCLEOTIDE SEQUENCE [LARGE SCALE GENOMIC DNA]</scope>
    <source>
        <strain evidence="4 6">82C</strain>
    </source>
</reference>
<dbReference type="OrthoDB" id="2414167at2"/>
<keyword evidence="1" id="KW-1133">Transmembrane helix</keyword>
<dbReference type="GO" id="GO:0080120">
    <property type="term" value="P:CAAX-box protein maturation"/>
    <property type="evidence" value="ECO:0007669"/>
    <property type="project" value="UniProtKB-ARBA"/>
</dbReference>
<keyword evidence="5" id="KW-0645">Protease</keyword>
<dbReference type="GO" id="GO:0004175">
    <property type="term" value="F:endopeptidase activity"/>
    <property type="evidence" value="ECO:0007669"/>
    <property type="project" value="UniProtKB-ARBA"/>
</dbReference>
<feature type="transmembrane region" description="Helical" evidence="1">
    <location>
        <begin position="147"/>
        <end position="166"/>
    </location>
</feature>
<dbReference type="PANTHER" id="PTHR36435:SF1">
    <property type="entry name" value="CAAX AMINO TERMINAL PROTEASE FAMILY PROTEIN"/>
    <property type="match status" value="1"/>
</dbReference>
<reference evidence="3" key="3">
    <citation type="submission" date="2018-03" db="EMBL/GenBank/DDBJ databases">
        <title>A novel mecC allotype, mecC3, in a new Staphylococcus species, Staphylococcus caeli.</title>
        <authorList>
            <person name="MacFadyen A.C."/>
            <person name="Harrison E.M."/>
            <person name="Morgan F.J.E."/>
            <person name="Parkhill J."/>
            <person name="Holmes M.A."/>
            <person name="Paterson G.K."/>
        </authorList>
    </citation>
    <scope>NUCLEOTIDE SEQUENCE</scope>
    <source>
        <strain evidence="3">82B</strain>
    </source>
</reference>
<dbReference type="EMBL" id="FMPG01000008">
    <property type="protein sequence ID" value="SCT13194.1"/>
    <property type="molecule type" value="Genomic_DNA"/>
</dbReference>
<dbReference type="EMBL" id="MH155596">
    <property type="protein sequence ID" value="AWM30237.1"/>
    <property type="molecule type" value="Genomic_DNA"/>
</dbReference>
<dbReference type="GO" id="GO:0006508">
    <property type="term" value="P:proteolysis"/>
    <property type="evidence" value="ECO:0007669"/>
    <property type="project" value="UniProtKB-KW"/>
</dbReference>
<dbReference type="RefSeq" id="WP_069995915.1">
    <property type="nucleotide sequence ID" value="NZ_FMPG01000008.1"/>
</dbReference>
<evidence type="ECO:0000313" key="3">
    <source>
        <dbReference type="EMBL" id="AWM30237.1"/>
    </source>
</evidence>
<feature type="domain" description="CAAX prenyl protease 2/Lysostaphin resistance protein A-like" evidence="2">
    <location>
        <begin position="95"/>
        <end position="183"/>
    </location>
</feature>
<evidence type="ECO:0000313" key="4">
    <source>
        <dbReference type="EMBL" id="SCT09787.1"/>
    </source>
</evidence>
<dbReference type="PANTHER" id="PTHR36435">
    <property type="entry name" value="SLR1288 PROTEIN"/>
    <property type="match status" value="1"/>
</dbReference>
<feature type="transmembrane region" description="Helical" evidence="1">
    <location>
        <begin position="12"/>
        <end position="32"/>
    </location>
</feature>
<dbReference type="EMBL" id="FMPI01000012">
    <property type="protein sequence ID" value="SCT09787.1"/>
    <property type="molecule type" value="Genomic_DNA"/>
</dbReference>
<feature type="transmembrane region" description="Helical" evidence="1">
    <location>
        <begin position="38"/>
        <end position="59"/>
    </location>
</feature>
<protein>
    <submittedName>
        <fullName evidence="5">CAAX amino protease family protein</fullName>
    </submittedName>
</protein>
<dbReference type="Proteomes" id="UP000095412">
    <property type="component" value="Unassembled WGS sequence"/>
</dbReference>
<dbReference type="AlphaFoldDB" id="A0A1D4NR60"/>
<evidence type="ECO:0000259" key="2">
    <source>
        <dbReference type="Pfam" id="PF02517"/>
    </source>
</evidence>
<accession>A0A2U8RM42</accession>
<evidence type="ECO:0000256" key="1">
    <source>
        <dbReference type="SAM" id="Phobius"/>
    </source>
</evidence>
<keyword evidence="1" id="KW-0812">Transmembrane</keyword>
<sequence>MNSKFKIIVEMFVLSISTTLLFIFNTILFSIILYENEYFNLAILLSLFVSLLVLPLFIYRNCDFEIKTFRNNINNFFGIRLLLYIIILTYVYQNFWLFSSMIIVAISEEYLYRKIIFNRLLNYFNFFISATISSILFAFILHNAENFIVNIVLRLTLGLLFCWVTFKTKDIKDSIFLHLIYNLSI</sequence>
<keyword evidence="5" id="KW-0378">Hydrolase</keyword>
<reference evidence="5 7" key="2">
    <citation type="submission" date="2016-09" db="EMBL/GenBank/DDBJ databases">
        <authorList>
            <consortium name="Pathogen Informatics"/>
        </authorList>
    </citation>
    <scope>NUCLEOTIDE SEQUENCE [LARGE SCALE GENOMIC DNA]</scope>
    <source>
        <strain evidence="5 7">82B</strain>
    </source>
</reference>
<dbReference type="InterPro" id="IPR052710">
    <property type="entry name" value="CAAX_protease"/>
</dbReference>
<keyword evidence="6" id="KW-1185">Reference proteome</keyword>
<keyword evidence="1" id="KW-0472">Membrane</keyword>
<evidence type="ECO:0000313" key="7">
    <source>
        <dbReference type="Proteomes" id="UP000095768"/>
    </source>
</evidence>
<evidence type="ECO:0000313" key="6">
    <source>
        <dbReference type="Proteomes" id="UP000095412"/>
    </source>
</evidence>
<proteinExistence type="predicted"/>
<dbReference type="Proteomes" id="UP000095768">
    <property type="component" value="Unassembled WGS sequence"/>
</dbReference>
<organism evidence="5 7">
    <name type="scientific">Staphylococcus caeli</name>
    <dbReference type="NCBI Taxonomy" id="2201815"/>
    <lineage>
        <taxon>Bacteria</taxon>
        <taxon>Bacillati</taxon>
        <taxon>Bacillota</taxon>
        <taxon>Bacilli</taxon>
        <taxon>Bacillales</taxon>
        <taxon>Staphylococcaceae</taxon>
        <taxon>Staphylococcus</taxon>
    </lineage>
</organism>
<evidence type="ECO:0000313" key="5">
    <source>
        <dbReference type="EMBL" id="SCT13194.1"/>
    </source>
</evidence>